<dbReference type="InterPro" id="IPR006671">
    <property type="entry name" value="Cyclin_N"/>
</dbReference>
<dbReference type="SUPFAM" id="SSF47954">
    <property type="entry name" value="Cyclin-like"/>
    <property type="match status" value="2"/>
</dbReference>
<evidence type="ECO:0000256" key="2">
    <source>
        <dbReference type="ARBA" id="ARBA00022618"/>
    </source>
</evidence>
<dbReference type="GO" id="GO:0006357">
    <property type="term" value="P:regulation of transcription by RNA polymerase II"/>
    <property type="evidence" value="ECO:0007669"/>
    <property type="project" value="InterPro"/>
</dbReference>
<evidence type="ECO:0000256" key="11">
    <source>
        <dbReference type="RuleBase" id="RU000383"/>
    </source>
</evidence>
<keyword evidence="5 11" id="KW-0195">Cyclin</keyword>
<keyword evidence="4" id="KW-0805">Transcription regulation</keyword>
<evidence type="ECO:0000256" key="8">
    <source>
        <dbReference type="ARBA" id="ARBA00023306"/>
    </source>
</evidence>
<keyword evidence="2" id="KW-0132">Cell division</keyword>
<dbReference type="GO" id="GO:0005634">
    <property type="term" value="C:nucleus"/>
    <property type="evidence" value="ECO:0007669"/>
    <property type="project" value="UniProtKB-SubCell"/>
</dbReference>
<organism evidence="14 15">
    <name type="scientific">Hyalella azteca</name>
    <name type="common">Amphipod</name>
    <dbReference type="NCBI Taxonomy" id="294128"/>
    <lineage>
        <taxon>Eukaryota</taxon>
        <taxon>Metazoa</taxon>
        <taxon>Ecdysozoa</taxon>
        <taxon>Arthropoda</taxon>
        <taxon>Crustacea</taxon>
        <taxon>Multicrustacea</taxon>
        <taxon>Malacostraca</taxon>
        <taxon>Eumalacostraca</taxon>
        <taxon>Peracarida</taxon>
        <taxon>Amphipoda</taxon>
        <taxon>Senticaudata</taxon>
        <taxon>Talitrida</taxon>
        <taxon>Talitroidea</taxon>
        <taxon>Hyalellidae</taxon>
        <taxon>Hyalella</taxon>
    </lineage>
</organism>
<feature type="compositionally biased region" description="Low complexity" evidence="12">
    <location>
        <begin position="383"/>
        <end position="394"/>
    </location>
</feature>
<evidence type="ECO:0000259" key="13">
    <source>
        <dbReference type="SMART" id="SM00385"/>
    </source>
</evidence>
<dbReference type="OMA" id="CINTAIM"/>
<feature type="compositionally biased region" description="Polar residues" evidence="12">
    <location>
        <begin position="476"/>
        <end position="490"/>
    </location>
</feature>
<keyword evidence="8" id="KW-0131">Cell cycle</keyword>
<feature type="region of interest" description="Disordered" evidence="12">
    <location>
        <begin position="377"/>
        <end position="498"/>
    </location>
</feature>
<dbReference type="Proteomes" id="UP000694843">
    <property type="component" value="Unplaced"/>
</dbReference>
<dbReference type="CDD" id="cd20531">
    <property type="entry name" value="CYCLIN_CCNK_rpt2"/>
    <property type="match status" value="1"/>
</dbReference>
<dbReference type="AlphaFoldDB" id="A0A8B7NP01"/>
<keyword evidence="7" id="KW-0539">Nucleus</keyword>
<feature type="compositionally biased region" description="Polar residues" evidence="12">
    <location>
        <begin position="424"/>
        <end position="435"/>
    </location>
</feature>
<proteinExistence type="inferred from homology"/>
<feature type="domain" description="Cyclin-like" evidence="13">
    <location>
        <begin position="35"/>
        <end position="129"/>
    </location>
</feature>
<dbReference type="GO" id="GO:0016538">
    <property type="term" value="F:cyclin-dependent protein serine/threonine kinase regulator activity"/>
    <property type="evidence" value="ECO:0007669"/>
    <property type="project" value="InterPro"/>
</dbReference>
<dbReference type="InterPro" id="IPR043198">
    <property type="entry name" value="Cyclin/Ssn8"/>
</dbReference>
<dbReference type="Gene3D" id="1.10.472.10">
    <property type="entry name" value="Cyclin-like"/>
    <property type="match status" value="2"/>
</dbReference>
<evidence type="ECO:0000256" key="3">
    <source>
        <dbReference type="ARBA" id="ARBA00022776"/>
    </source>
</evidence>
<feature type="compositionally biased region" description="Low complexity" evidence="12">
    <location>
        <begin position="351"/>
        <end position="360"/>
    </location>
</feature>
<accession>A0A8B7NP01</accession>
<dbReference type="InterPro" id="IPR036915">
    <property type="entry name" value="Cyclin-like_sf"/>
</dbReference>
<dbReference type="KEGG" id="hazt:108672266"/>
<dbReference type="Pfam" id="PF00134">
    <property type="entry name" value="Cyclin_N"/>
    <property type="match status" value="1"/>
</dbReference>
<feature type="compositionally biased region" description="Low complexity" evidence="12">
    <location>
        <begin position="439"/>
        <end position="450"/>
    </location>
</feature>
<evidence type="ECO:0000313" key="14">
    <source>
        <dbReference type="Proteomes" id="UP000694843"/>
    </source>
</evidence>
<evidence type="ECO:0000313" key="15">
    <source>
        <dbReference type="RefSeq" id="XP_018015400.1"/>
    </source>
</evidence>
<dbReference type="CDD" id="cd20530">
    <property type="entry name" value="CYCLIN_CCNK_rpt1"/>
    <property type="match status" value="1"/>
</dbReference>
<reference evidence="15" key="1">
    <citation type="submission" date="2025-08" db="UniProtKB">
        <authorList>
            <consortium name="RefSeq"/>
        </authorList>
    </citation>
    <scope>IDENTIFICATION</scope>
    <source>
        <tissue evidence="15">Whole organism</tissue>
    </source>
</reference>
<dbReference type="SMART" id="SM00385">
    <property type="entry name" value="CYCLIN"/>
    <property type="match status" value="2"/>
</dbReference>
<feature type="domain" description="Cyclin-like" evidence="13">
    <location>
        <begin position="142"/>
        <end position="233"/>
    </location>
</feature>
<evidence type="ECO:0000256" key="6">
    <source>
        <dbReference type="ARBA" id="ARBA00023163"/>
    </source>
</evidence>
<sequence length="498" mass="54433">MPCWYYDKRELRHTPSIKAGLTLELETQYRREGARFILLVGNKMGLRYETMATGVVFFHRFYMVHSFQEFPRHVTACCCLFLAGKVEETPKKCRDIMKTAKNLMKDDTWAEFGADPREEVMTLERIILQTIKFDFIVEHPYTYLLKYAKCIEGDKKKLQDMVQMAWTFVNDSLCTTLCLQWEAEIIAIALMYLAGKLSKFEVTDWVGRNPRHTRWWDMFTHGITTDLLEDICHQVLDLYAPNKSEAGRDGKRSRASAAVAKRAAAAGAGAAKQATVESVPQTPLQGTAAATAAVSSTPAAAETSASNNSLATPAATPTLPVPVIGASVAPIHAKDDVDSSNVDVPPPPVVTPAGTPSSSSYGQYGAPYPYSNFNPSYPPPSTTTPRYSYPAYTPSAPPPPQSAPSTPLAPPPTHYPPPINPSSQTPHFSPYTTPIRTLPPYSGHPAAPSYSAPPPTSALPPHYSQTPPSAPYYPPANTNTSYLSGPSPYTSRHYPSGS</sequence>
<dbReference type="PANTHER" id="PTHR10026">
    <property type="entry name" value="CYCLIN"/>
    <property type="match status" value="1"/>
</dbReference>
<evidence type="ECO:0000256" key="9">
    <source>
        <dbReference type="ARBA" id="ARBA00054991"/>
    </source>
</evidence>
<evidence type="ECO:0000256" key="1">
    <source>
        <dbReference type="ARBA" id="ARBA00004123"/>
    </source>
</evidence>
<comment type="subcellular location">
    <subcellularLocation>
        <location evidence="1">Nucleus</location>
    </subcellularLocation>
</comment>
<keyword evidence="6" id="KW-0804">Transcription</keyword>
<feature type="region of interest" description="Disordered" evidence="12">
    <location>
        <begin position="335"/>
        <end position="360"/>
    </location>
</feature>
<evidence type="ECO:0000256" key="5">
    <source>
        <dbReference type="ARBA" id="ARBA00023127"/>
    </source>
</evidence>
<dbReference type="PRINTS" id="PR01217">
    <property type="entry name" value="PRICHEXTENSN"/>
</dbReference>
<comment type="function">
    <text evidence="9">Regulatory subunit of cyclin-dependent kinases that mediates activation of target kinases. Plays a role in transcriptional regulation via its role in regulating the phosphorylation of the C-terminal domain (CTD) of the large subunit of RNA polymerase II (POLR2A).</text>
</comment>
<dbReference type="OrthoDB" id="25002at2759"/>
<feature type="compositionally biased region" description="Pro residues" evidence="12">
    <location>
        <begin position="395"/>
        <end position="420"/>
    </location>
</feature>
<gene>
    <name evidence="15" type="primary">LOC108672266</name>
</gene>
<evidence type="ECO:0000256" key="7">
    <source>
        <dbReference type="ARBA" id="ARBA00023242"/>
    </source>
</evidence>
<dbReference type="FunFam" id="1.10.472.10:FF:000021">
    <property type="entry name" value="Cyclin-K (Predicted)"/>
    <property type="match status" value="1"/>
</dbReference>
<dbReference type="RefSeq" id="XP_018015400.1">
    <property type="nucleotide sequence ID" value="XM_018159911.2"/>
</dbReference>
<evidence type="ECO:0000256" key="10">
    <source>
        <dbReference type="ARBA" id="ARBA00073757"/>
    </source>
</evidence>
<dbReference type="Pfam" id="PF21797">
    <property type="entry name" value="CycT2-like_C"/>
    <property type="match status" value="1"/>
</dbReference>
<keyword evidence="14" id="KW-1185">Reference proteome</keyword>
<dbReference type="InterPro" id="IPR013763">
    <property type="entry name" value="Cyclin-like_dom"/>
</dbReference>
<dbReference type="GeneID" id="108672266"/>
<comment type="similarity">
    <text evidence="11">Belongs to the cyclin family.</text>
</comment>
<name>A0A8B7NP01_HYAAZ</name>
<dbReference type="FunFam" id="1.10.472.10:FF:000018">
    <property type="entry name" value="Cyclin-K (Predicted)"/>
    <property type="match status" value="1"/>
</dbReference>
<keyword evidence="3" id="KW-0498">Mitosis</keyword>
<evidence type="ECO:0000256" key="12">
    <source>
        <dbReference type="SAM" id="MobiDB-lite"/>
    </source>
</evidence>
<evidence type="ECO:0000256" key="4">
    <source>
        <dbReference type="ARBA" id="ARBA00023015"/>
    </source>
</evidence>
<protein>
    <recommendedName>
        <fullName evidence="10">Cyclin-K</fullName>
    </recommendedName>
</protein>
<dbReference type="GO" id="GO:0051301">
    <property type="term" value="P:cell division"/>
    <property type="evidence" value="ECO:0007669"/>
    <property type="project" value="UniProtKB-KW"/>
</dbReference>